<dbReference type="FunFam" id="2.60.40.10:FF:000016">
    <property type="entry name" value="Fibroblast growth factor receptor"/>
    <property type="match status" value="1"/>
</dbReference>
<dbReference type="InterPro" id="IPR052615">
    <property type="entry name" value="FGFRL"/>
</dbReference>
<accession>A0A813W470</accession>
<dbReference type="PROSITE" id="PS50835">
    <property type="entry name" value="IG_LIKE"/>
    <property type="match status" value="2"/>
</dbReference>
<keyword evidence="5 11" id="KW-1133">Transmembrane helix</keyword>
<feature type="domain" description="Ig-like" evidence="13">
    <location>
        <begin position="36"/>
        <end position="149"/>
    </location>
</feature>
<evidence type="ECO:0000313" key="15">
    <source>
        <dbReference type="Proteomes" id="UP000663879"/>
    </source>
</evidence>
<evidence type="ECO:0000259" key="13">
    <source>
        <dbReference type="PROSITE" id="PS50835"/>
    </source>
</evidence>
<evidence type="ECO:0000256" key="11">
    <source>
        <dbReference type="SAM" id="Phobius"/>
    </source>
</evidence>
<dbReference type="CDD" id="cd00096">
    <property type="entry name" value="Ig"/>
    <property type="match status" value="1"/>
</dbReference>
<keyword evidence="10" id="KW-0393">Immunoglobulin domain</keyword>
<dbReference type="Gene3D" id="2.60.40.10">
    <property type="entry name" value="Immunoglobulins"/>
    <property type="match status" value="4"/>
</dbReference>
<dbReference type="InterPro" id="IPR013098">
    <property type="entry name" value="Ig_I-set"/>
</dbReference>
<keyword evidence="4" id="KW-0677">Repeat</keyword>
<keyword evidence="6 11" id="KW-0472">Membrane</keyword>
<dbReference type="InterPro" id="IPR003598">
    <property type="entry name" value="Ig_sub2"/>
</dbReference>
<feature type="chain" id="PRO_5032509856" description="Ig-like domain-containing protein" evidence="12">
    <location>
        <begin position="20"/>
        <end position="789"/>
    </location>
</feature>
<evidence type="ECO:0000256" key="12">
    <source>
        <dbReference type="SAM" id="SignalP"/>
    </source>
</evidence>
<dbReference type="SMART" id="SM00408">
    <property type="entry name" value="IGc2"/>
    <property type="match status" value="3"/>
</dbReference>
<organism evidence="14 15">
    <name type="scientific">Brachionus calyciflorus</name>
    <dbReference type="NCBI Taxonomy" id="104777"/>
    <lineage>
        <taxon>Eukaryota</taxon>
        <taxon>Metazoa</taxon>
        <taxon>Spiralia</taxon>
        <taxon>Gnathifera</taxon>
        <taxon>Rotifera</taxon>
        <taxon>Eurotatoria</taxon>
        <taxon>Monogononta</taxon>
        <taxon>Pseudotrocha</taxon>
        <taxon>Ploima</taxon>
        <taxon>Brachionidae</taxon>
        <taxon>Brachionus</taxon>
    </lineage>
</organism>
<evidence type="ECO:0000256" key="2">
    <source>
        <dbReference type="ARBA" id="ARBA00022692"/>
    </source>
</evidence>
<dbReference type="EMBL" id="CAJNOC010001264">
    <property type="protein sequence ID" value="CAF0849721.1"/>
    <property type="molecule type" value="Genomic_DNA"/>
</dbReference>
<evidence type="ECO:0000256" key="6">
    <source>
        <dbReference type="ARBA" id="ARBA00023136"/>
    </source>
</evidence>
<evidence type="ECO:0000256" key="8">
    <source>
        <dbReference type="ARBA" id="ARBA00023170"/>
    </source>
</evidence>
<dbReference type="InterPro" id="IPR003599">
    <property type="entry name" value="Ig_sub"/>
</dbReference>
<sequence>MKFYIEFLLALTIQILVNGLEIEKNSTNSSLVKAIEAETVTLTCPIELTDKNLAEPLNYEIDNETQDYDSIDEDSVRLKRNLLSKRQAPIIVIQWFKDSVKLNKFITIGKYEQDGLVLKVLNVNEQDSGNYTCKLINGLGAISSVLTLQVEKSNLTTPILETTTKQNKINRKKIIVQQRSPSFLNTDKNYKFQKQKGDEVRFNCKATGLPKPDILWFKNGEILSEEDYGITRSKWTLSLKDLRMDDNGNFTCQVFNKYGSINATFELTIFEDSQIFEGLDPMNSTISTGMDAIFTCKVKSQNLPNIKWMKQISKAEYTNYVIQNSNSENLLKDKDLNSEELRNLYVLNSLPSLKLIEKNSKKSEYDDTFLNDLITGNDNLKQDEFNFDLFVPNEIDFGSTTKKIETKNDDSIHYITLSSSPSVIEKFSYNKEKNYYVSQLTIKQANVKDSGIYVCFGATTNGYSYRKSYLKVLPTIRTQPDMNFYPNDLLSKFKKIDYKENLFFNNRPLSTAQTNQVSSASLLTIQSIGLIIIGIPVILIALFALISVCYLKNLDNLKEDDNSVRRCSFLNFFKIFIKSKNENLGIKKSYPGSHALIKNKFDETMDKKLNSFAKNTLSTSASSEHTNTLQCVTTSLGSSMSDSSSETTVAYYATIPLLVDNIASSPPPLPSSQPPTFSPVFSTNYNKYYIQSDEFNQQQILESNLKRTESNPSMAYYKIVDTETIQYNNNNINQNNVCKYQENDQQVASDYKKLDDTNNSSSRFYFQIAPKSTNSNVTSFSSNSFNKRF</sequence>
<keyword evidence="8" id="KW-0675">Receptor</keyword>
<evidence type="ECO:0000256" key="5">
    <source>
        <dbReference type="ARBA" id="ARBA00022989"/>
    </source>
</evidence>
<keyword evidence="9" id="KW-0325">Glycoprotein</keyword>
<dbReference type="SMART" id="SM00409">
    <property type="entry name" value="IG"/>
    <property type="match status" value="3"/>
</dbReference>
<dbReference type="InterPro" id="IPR013783">
    <property type="entry name" value="Ig-like_fold"/>
</dbReference>
<evidence type="ECO:0000256" key="1">
    <source>
        <dbReference type="ARBA" id="ARBA00004167"/>
    </source>
</evidence>
<evidence type="ECO:0000256" key="4">
    <source>
        <dbReference type="ARBA" id="ARBA00022737"/>
    </source>
</evidence>
<evidence type="ECO:0000256" key="7">
    <source>
        <dbReference type="ARBA" id="ARBA00023157"/>
    </source>
</evidence>
<protein>
    <recommendedName>
        <fullName evidence="13">Ig-like domain-containing protein</fullName>
    </recommendedName>
</protein>
<dbReference type="GO" id="GO:0016020">
    <property type="term" value="C:membrane"/>
    <property type="evidence" value="ECO:0007669"/>
    <property type="project" value="UniProtKB-SubCell"/>
</dbReference>
<feature type="domain" description="Ig-like" evidence="13">
    <location>
        <begin position="181"/>
        <end position="268"/>
    </location>
</feature>
<feature type="signal peptide" evidence="12">
    <location>
        <begin position="1"/>
        <end position="19"/>
    </location>
</feature>
<keyword evidence="7" id="KW-1015">Disulfide bond</keyword>
<comment type="subcellular location">
    <subcellularLocation>
        <location evidence="1">Membrane</location>
        <topology evidence="1">Single-pass membrane protein</topology>
    </subcellularLocation>
</comment>
<dbReference type="PANTHER" id="PTHR19890:SF10">
    <property type="entry name" value="FIBROBLAST GROWTH FACTOR RECEPTOR-LIKE 1"/>
    <property type="match status" value="1"/>
</dbReference>
<dbReference type="InterPro" id="IPR007110">
    <property type="entry name" value="Ig-like_dom"/>
</dbReference>
<evidence type="ECO:0000256" key="9">
    <source>
        <dbReference type="ARBA" id="ARBA00023180"/>
    </source>
</evidence>
<dbReference type="OrthoDB" id="6244905at2759"/>
<dbReference type="Pfam" id="PF07679">
    <property type="entry name" value="I-set"/>
    <property type="match status" value="2"/>
</dbReference>
<feature type="transmembrane region" description="Helical" evidence="11">
    <location>
        <begin position="528"/>
        <end position="551"/>
    </location>
</feature>
<comment type="caution">
    <text evidence="14">The sequence shown here is derived from an EMBL/GenBank/DDBJ whole genome shotgun (WGS) entry which is preliminary data.</text>
</comment>
<evidence type="ECO:0000313" key="14">
    <source>
        <dbReference type="EMBL" id="CAF0849721.1"/>
    </source>
</evidence>
<dbReference type="Proteomes" id="UP000663879">
    <property type="component" value="Unassembled WGS sequence"/>
</dbReference>
<name>A0A813W470_9BILA</name>
<keyword evidence="2 11" id="KW-0812">Transmembrane</keyword>
<gene>
    <name evidence="14" type="ORF">OXX778_LOCUS8885</name>
</gene>
<dbReference type="AlphaFoldDB" id="A0A813W470"/>
<keyword evidence="15" id="KW-1185">Reference proteome</keyword>
<evidence type="ECO:0000256" key="10">
    <source>
        <dbReference type="ARBA" id="ARBA00023319"/>
    </source>
</evidence>
<dbReference type="PANTHER" id="PTHR19890">
    <property type="entry name" value="FIBROBLAST GROWTH FACTOR RECEPTOR"/>
    <property type="match status" value="1"/>
</dbReference>
<dbReference type="InterPro" id="IPR036179">
    <property type="entry name" value="Ig-like_dom_sf"/>
</dbReference>
<keyword evidence="3 12" id="KW-0732">Signal</keyword>
<reference evidence="14" key="1">
    <citation type="submission" date="2021-02" db="EMBL/GenBank/DDBJ databases">
        <authorList>
            <person name="Nowell W R."/>
        </authorList>
    </citation>
    <scope>NUCLEOTIDE SEQUENCE</scope>
    <source>
        <strain evidence="14">Ploen Becks lab</strain>
    </source>
</reference>
<dbReference type="SUPFAM" id="SSF48726">
    <property type="entry name" value="Immunoglobulin"/>
    <property type="match status" value="3"/>
</dbReference>
<proteinExistence type="predicted"/>
<evidence type="ECO:0000256" key="3">
    <source>
        <dbReference type="ARBA" id="ARBA00022729"/>
    </source>
</evidence>